<evidence type="ECO:0000313" key="4">
    <source>
        <dbReference type="Proteomes" id="UP001158067"/>
    </source>
</evidence>
<protein>
    <submittedName>
        <fullName evidence="3">Uncharacterized protein</fullName>
    </submittedName>
</protein>
<proteinExistence type="predicted"/>
<dbReference type="EMBL" id="FXUG01000001">
    <property type="protein sequence ID" value="SMP38464.1"/>
    <property type="molecule type" value="Genomic_DNA"/>
</dbReference>
<accession>A0ABY1PN25</accession>
<gene>
    <name evidence="3" type="ORF">SAMN06265222_101139</name>
</gene>
<feature type="chain" id="PRO_5045149011" evidence="2">
    <location>
        <begin position="23"/>
        <end position="61"/>
    </location>
</feature>
<evidence type="ECO:0000313" key="3">
    <source>
        <dbReference type="EMBL" id="SMP38464.1"/>
    </source>
</evidence>
<dbReference type="Proteomes" id="UP001158067">
    <property type="component" value="Unassembled WGS sequence"/>
</dbReference>
<keyword evidence="4" id="KW-1185">Reference proteome</keyword>
<reference evidence="3 4" key="1">
    <citation type="submission" date="2017-05" db="EMBL/GenBank/DDBJ databases">
        <authorList>
            <person name="Varghese N."/>
            <person name="Submissions S."/>
        </authorList>
    </citation>
    <scope>NUCLEOTIDE SEQUENCE [LARGE SCALE GENOMIC DNA]</scope>
    <source>
        <strain evidence="3 4">DSM 25457</strain>
    </source>
</reference>
<feature type="signal peptide" evidence="2">
    <location>
        <begin position="1"/>
        <end position="22"/>
    </location>
</feature>
<organism evidence="3 4">
    <name type="scientific">Neorhodopirellula lusitana</name>
    <dbReference type="NCBI Taxonomy" id="445327"/>
    <lineage>
        <taxon>Bacteria</taxon>
        <taxon>Pseudomonadati</taxon>
        <taxon>Planctomycetota</taxon>
        <taxon>Planctomycetia</taxon>
        <taxon>Pirellulales</taxon>
        <taxon>Pirellulaceae</taxon>
        <taxon>Neorhodopirellula</taxon>
    </lineage>
</organism>
<dbReference type="RefSeq" id="WP_283430403.1">
    <property type="nucleotide sequence ID" value="NZ_CAWLDM010000001.1"/>
</dbReference>
<name>A0ABY1PN25_9BACT</name>
<sequence>MKVKAYLVIGALICLWFTIATASGWRAPKMPTGSGGFRSSYGSGYSSGYGRSYGGSWGSGK</sequence>
<feature type="region of interest" description="Disordered" evidence="1">
    <location>
        <begin position="31"/>
        <end position="61"/>
    </location>
</feature>
<evidence type="ECO:0000256" key="2">
    <source>
        <dbReference type="SAM" id="SignalP"/>
    </source>
</evidence>
<comment type="caution">
    <text evidence="3">The sequence shown here is derived from an EMBL/GenBank/DDBJ whole genome shotgun (WGS) entry which is preliminary data.</text>
</comment>
<feature type="compositionally biased region" description="Gly residues" evidence="1">
    <location>
        <begin position="45"/>
        <end position="61"/>
    </location>
</feature>
<evidence type="ECO:0000256" key="1">
    <source>
        <dbReference type="SAM" id="MobiDB-lite"/>
    </source>
</evidence>
<keyword evidence="2" id="KW-0732">Signal</keyword>